<accession>A0A059EB89</accession>
<proteinExistence type="predicted"/>
<evidence type="ECO:0000313" key="1">
    <source>
        <dbReference type="EMBL" id="KCZ64817.1"/>
    </source>
</evidence>
<dbReference type="EMBL" id="AWFH01000001">
    <property type="protein sequence ID" value="KCZ64817.1"/>
    <property type="molecule type" value="Genomic_DNA"/>
</dbReference>
<comment type="caution">
    <text evidence="1">The sequence shown here is derived from an EMBL/GenBank/DDBJ whole genome shotgun (WGS) entry which is preliminary data.</text>
</comment>
<reference evidence="1 2" key="1">
    <citation type="journal article" date="2014" name="Antonie Van Leeuwenhoek">
        <title>Hyphomonas beringensis sp. nov. and Hyphomonas chukchiensis sp. nov., isolated from surface seawater of the Bering Sea and Chukchi Sea.</title>
        <authorList>
            <person name="Li C."/>
            <person name="Lai Q."/>
            <person name="Li G."/>
            <person name="Dong C."/>
            <person name="Wang J."/>
            <person name="Liao Y."/>
            <person name="Shao Z."/>
        </authorList>
    </citation>
    <scope>NUCLEOTIDE SEQUENCE [LARGE SCALE GENOMIC DNA]</scope>
    <source>
        <strain evidence="1 2">22II1-22F38</strain>
    </source>
</reference>
<dbReference type="Proteomes" id="UP000024547">
    <property type="component" value="Unassembled WGS sequence"/>
</dbReference>
<evidence type="ECO:0000313" key="2">
    <source>
        <dbReference type="Proteomes" id="UP000024547"/>
    </source>
</evidence>
<sequence length="49" mass="5539">MWRAFNSFKSVGFRDTEQTLNHAMSVFALRKFLTRGEGAATCLATLMEP</sequence>
<keyword evidence="2" id="KW-1185">Reference proteome</keyword>
<gene>
    <name evidence="1" type="ORF">HY36_00160</name>
</gene>
<organism evidence="1 2">
    <name type="scientific">Hyphomonas atlantica</name>
    <dbReference type="NCBI Taxonomy" id="1280948"/>
    <lineage>
        <taxon>Bacteria</taxon>
        <taxon>Pseudomonadati</taxon>
        <taxon>Pseudomonadota</taxon>
        <taxon>Alphaproteobacteria</taxon>
        <taxon>Hyphomonadales</taxon>
        <taxon>Hyphomonadaceae</taxon>
        <taxon>Hyphomonas</taxon>
    </lineage>
</organism>
<name>A0A059EB89_9PROT</name>
<dbReference type="AlphaFoldDB" id="A0A059EB89"/>
<protein>
    <submittedName>
        <fullName evidence="1">Uncharacterized protein</fullName>
    </submittedName>
</protein>